<dbReference type="FunFam" id="1.25.40.10:FF:001174">
    <property type="entry name" value="Pentatricopeptide repeat-containing protein At3g49740"/>
    <property type="match status" value="1"/>
</dbReference>
<feature type="repeat" description="PPR" evidence="3">
    <location>
        <begin position="746"/>
        <end position="780"/>
    </location>
</feature>
<dbReference type="InterPro" id="IPR046960">
    <property type="entry name" value="PPR_At4g14850-like_plant"/>
</dbReference>
<keyword evidence="1" id="KW-0677">Repeat</keyword>
<dbReference type="PROSITE" id="PS51375">
    <property type="entry name" value="PPR"/>
    <property type="match status" value="7"/>
</dbReference>
<dbReference type="Pfam" id="PF01535">
    <property type="entry name" value="PPR"/>
    <property type="match status" value="3"/>
</dbReference>
<dbReference type="Proteomes" id="UP000825729">
    <property type="component" value="Unassembled WGS sequence"/>
</dbReference>
<feature type="repeat" description="PPR" evidence="3">
    <location>
        <begin position="644"/>
        <end position="679"/>
    </location>
</feature>
<reference evidence="4 5" key="1">
    <citation type="submission" date="2021-07" db="EMBL/GenBank/DDBJ databases">
        <title>The Aristolochia fimbriata genome: insights into angiosperm evolution, floral development and chemical biosynthesis.</title>
        <authorList>
            <person name="Jiao Y."/>
        </authorList>
    </citation>
    <scope>NUCLEOTIDE SEQUENCE [LARGE SCALE GENOMIC DNA]</scope>
    <source>
        <strain evidence="4">IBCAS-2021</strain>
        <tissue evidence="4">Leaf</tissue>
    </source>
</reference>
<dbReference type="GO" id="GO:0009451">
    <property type="term" value="P:RNA modification"/>
    <property type="evidence" value="ECO:0007669"/>
    <property type="project" value="InterPro"/>
</dbReference>
<dbReference type="Pfam" id="PF13041">
    <property type="entry name" value="PPR_2"/>
    <property type="match status" value="5"/>
</dbReference>
<dbReference type="EMBL" id="JAINDJ010000008">
    <property type="protein sequence ID" value="KAG9439309.1"/>
    <property type="molecule type" value="Genomic_DNA"/>
</dbReference>
<dbReference type="Pfam" id="PF12854">
    <property type="entry name" value="PPR_1"/>
    <property type="match status" value="1"/>
</dbReference>
<accession>A0AAV7DS21</accession>
<dbReference type="FunFam" id="1.25.40.10:FF:000196">
    <property type="entry name" value="Pentatricopeptide repeat-containing protein At4g14850"/>
    <property type="match status" value="1"/>
</dbReference>
<feature type="repeat" description="PPR" evidence="3">
    <location>
        <begin position="508"/>
        <end position="542"/>
    </location>
</feature>
<dbReference type="SUPFAM" id="SSF48452">
    <property type="entry name" value="TPR-like"/>
    <property type="match status" value="1"/>
</dbReference>
<dbReference type="Pfam" id="PF20431">
    <property type="entry name" value="E_motif"/>
    <property type="match status" value="1"/>
</dbReference>
<organism evidence="4 5">
    <name type="scientific">Aristolochia fimbriata</name>
    <name type="common">White veined hardy Dutchman's pipe vine</name>
    <dbReference type="NCBI Taxonomy" id="158543"/>
    <lineage>
        <taxon>Eukaryota</taxon>
        <taxon>Viridiplantae</taxon>
        <taxon>Streptophyta</taxon>
        <taxon>Embryophyta</taxon>
        <taxon>Tracheophyta</taxon>
        <taxon>Spermatophyta</taxon>
        <taxon>Magnoliopsida</taxon>
        <taxon>Magnoliidae</taxon>
        <taxon>Piperales</taxon>
        <taxon>Aristolochiaceae</taxon>
        <taxon>Aristolochia</taxon>
    </lineage>
</organism>
<feature type="repeat" description="PPR" evidence="3">
    <location>
        <begin position="410"/>
        <end position="444"/>
    </location>
</feature>
<dbReference type="FunFam" id="1.25.40.10:FF:000351">
    <property type="entry name" value="Pentatricopeptide repeat-containing protein"/>
    <property type="match status" value="1"/>
</dbReference>
<evidence type="ECO:0000256" key="3">
    <source>
        <dbReference type="PROSITE-ProRule" id="PRU00708"/>
    </source>
</evidence>
<dbReference type="Gene3D" id="1.25.40.10">
    <property type="entry name" value="Tetratricopeptide repeat domain"/>
    <property type="match status" value="6"/>
</dbReference>
<evidence type="ECO:0000313" key="4">
    <source>
        <dbReference type="EMBL" id="KAG9439309.1"/>
    </source>
</evidence>
<feature type="repeat" description="PPR" evidence="3">
    <location>
        <begin position="609"/>
        <end position="643"/>
    </location>
</feature>
<dbReference type="InterPro" id="IPR046848">
    <property type="entry name" value="E_motif"/>
</dbReference>
<dbReference type="PANTHER" id="PTHR47926">
    <property type="entry name" value="PENTATRICOPEPTIDE REPEAT-CONTAINING PROTEIN"/>
    <property type="match status" value="1"/>
</dbReference>
<evidence type="ECO:0000256" key="2">
    <source>
        <dbReference type="ARBA" id="ARBA00061659"/>
    </source>
</evidence>
<comment type="similarity">
    <text evidence="2">Belongs to the PPR family. PCMP-E subfamily.</text>
</comment>
<evidence type="ECO:0000313" key="5">
    <source>
        <dbReference type="Proteomes" id="UP000825729"/>
    </source>
</evidence>
<evidence type="ECO:0000256" key="1">
    <source>
        <dbReference type="ARBA" id="ARBA00022737"/>
    </source>
</evidence>
<feature type="repeat" description="PPR" evidence="3">
    <location>
        <begin position="308"/>
        <end position="342"/>
    </location>
</feature>
<dbReference type="NCBIfam" id="TIGR00756">
    <property type="entry name" value="PPR"/>
    <property type="match status" value="6"/>
</dbReference>
<protein>
    <recommendedName>
        <fullName evidence="6">Pentatricopeptide repeat-containing protein</fullName>
    </recommendedName>
</protein>
<sequence length="793" mass="88287">MLAMVNRVESIRTGLASDSSSTGSDHPFLPLCNYQNFRNRTEPIDLTRFNLNWRSNNADNKRSEELAENPRQLLIRFNSLIAKFSRSHQYSEALQLFDQIFSFHRLRPDHYTLSSTITACTGLRDYQTGKQLHGYVIRAGFENYAHVSNTLLSFYAKLDDLESVSRVFSEISCPDVYSWTTILSAYTKSGCVGLACEMFDGVPQKDVAVWNAMITGCAEQGYPETALDMFNDMHLLGIRHDHFSFASVLGLCCTGELLDLGMQVHSLVVKTGFFISRVSVANALLTMYFSQGIIRDAYGVFEEAMIRNQITFNSMIGGLMKCGRDIEAIMILKEMLESQFRPTGVTFVSVLSACASSKVVKEFGIQIPSQVVRLGFEDCILVSNALISMYSSLRDLISAEVVFQRLRARDIVSWNSMISCYAQGNCYESAIMTFLQMQCDGIRPDEFTVGGLLACSEHAEIAKMVQSTVIKTGLDSNTQVSNAFISVFSKQGTMKEACQIFCSMPCRNIISWNSIISGYLLNGSPEIGLKMFSELQSADIKPDTFSLTLILSACGSISSLSHGKQIHALILRSGLGSETSLDNALITFYAKCGELNWSWKVFMRMNHRDAISWNSMVAAYGQLGRGQDAIQCFEAMKESNVQPDPVTFTIVLSACSHAGLVDYGSQIFSSMYKDYGIEPGIDHYSCIIDLLGRAGALDEAERLIKEMRFRPESQVWWVFLSACRDHGNVRLGKVAAGYLLEIEPDNPAVYVLLSNTYAAAGEWDEAAAIRDFMSRRGVLKKPGCSWTDLQNHN</sequence>
<comment type="caution">
    <text evidence="4">The sequence shown here is derived from an EMBL/GenBank/DDBJ whole genome shotgun (WGS) entry which is preliminary data.</text>
</comment>
<evidence type="ECO:0008006" key="6">
    <source>
        <dbReference type="Google" id="ProtNLM"/>
    </source>
</evidence>
<dbReference type="FunFam" id="1.25.40.10:FF:000090">
    <property type="entry name" value="Pentatricopeptide repeat-containing protein, chloroplastic"/>
    <property type="match status" value="1"/>
</dbReference>
<feature type="repeat" description="PPR" evidence="3">
    <location>
        <begin position="206"/>
        <end position="240"/>
    </location>
</feature>
<dbReference type="PANTHER" id="PTHR47926:SF541">
    <property type="entry name" value="DYW DOMAIN-CONTAINING PROTEIN"/>
    <property type="match status" value="1"/>
</dbReference>
<dbReference type="GO" id="GO:0003723">
    <property type="term" value="F:RNA binding"/>
    <property type="evidence" value="ECO:0007669"/>
    <property type="project" value="InterPro"/>
</dbReference>
<gene>
    <name evidence="4" type="ORF">H6P81_019474</name>
</gene>
<proteinExistence type="inferred from homology"/>
<name>A0AAV7DS21_ARIFI</name>
<dbReference type="AlphaFoldDB" id="A0AAV7DS21"/>
<dbReference type="InterPro" id="IPR011990">
    <property type="entry name" value="TPR-like_helical_dom_sf"/>
</dbReference>
<dbReference type="InterPro" id="IPR002885">
    <property type="entry name" value="PPR_rpt"/>
</dbReference>
<keyword evidence="5" id="KW-1185">Reference proteome</keyword>